<feature type="domain" description="HTH myb-type" evidence="5">
    <location>
        <begin position="9"/>
        <end position="38"/>
    </location>
</feature>
<dbReference type="PANTHER" id="PTHR10641">
    <property type="entry name" value="MYB FAMILY TRANSCRIPTION FACTOR"/>
    <property type="match status" value="1"/>
</dbReference>
<dbReference type="Gene3D" id="1.10.10.60">
    <property type="entry name" value="Homeodomain-like"/>
    <property type="match status" value="1"/>
</dbReference>
<evidence type="ECO:0000256" key="2">
    <source>
        <dbReference type="ARBA" id="ARBA00023125"/>
    </source>
</evidence>
<name>A0A8J5K8S9_ZINOF</name>
<dbReference type="Pfam" id="PF00249">
    <property type="entry name" value="Myb_DNA-binding"/>
    <property type="match status" value="1"/>
</dbReference>
<evidence type="ECO:0000259" key="5">
    <source>
        <dbReference type="PROSITE" id="PS51294"/>
    </source>
</evidence>
<organism evidence="6 7">
    <name type="scientific">Zingiber officinale</name>
    <name type="common">Ginger</name>
    <name type="synonym">Amomum zingiber</name>
    <dbReference type="NCBI Taxonomy" id="94328"/>
    <lineage>
        <taxon>Eukaryota</taxon>
        <taxon>Viridiplantae</taxon>
        <taxon>Streptophyta</taxon>
        <taxon>Embryophyta</taxon>
        <taxon>Tracheophyta</taxon>
        <taxon>Spermatophyta</taxon>
        <taxon>Magnoliopsida</taxon>
        <taxon>Liliopsida</taxon>
        <taxon>Zingiberales</taxon>
        <taxon>Zingiberaceae</taxon>
        <taxon>Zingiber</taxon>
    </lineage>
</organism>
<dbReference type="Proteomes" id="UP000734854">
    <property type="component" value="Unassembled WGS sequence"/>
</dbReference>
<dbReference type="AlphaFoldDB" id="A0A8J5K8S9"/>
<dbReference type="InterPro" id="IPR017930">
    <property type="entry name" value="Myb_dom"/>
</dbReference>
<dbReference type="PROSITE" id="PS50090">
    <property type="entry name" value="MYB_LIKE"/>
    <property type="match status" value="1"/>
</dbReference>
<proteinExistence type="predicted"/>
<dbReference type="PANTHER" id="PTHR10641:SF1413">
    <property type="entry name" value="MYB-RELATED PROTEIN MYB4"/>
    <property type="match status" value="1"/>
</dbReference>
<comment type="subcellular location">
    <subcellularLocation>
        <location evidence="1">Nucleus</location>
    </subcellularLocation>
</comment>
<dbReference type="GO" id="GO:0003677">
    <property type="term" value="F:DNA binding"/>
    <property type="evidence" value="ECO:0007669"/>
    <property type="project" value="UniProtKB-KW"/>
</dbReference>
<dbReference type="InterPro" id="IPR001005">
    <property type="entry name" value="SANT/Myb"/>
</dbReference>
<feature type="domain" description="Myb-like" evidence="4">
    <location>
        <begin position="9"/>
        <end position="49"/>
    </location>
</feature>
<dbReference type="InterPro" id="IPR015495">
    <property type="entry name" value="Myb_TF_plants"/>
</dbReference>
<dbReference type="SUPFAM" id="SSF46689">
    <property type="entry name" value="Homeodomain-like"/>
    <property type="match status" value="1"/>
</dbReference>
<dbReference type="PROSITE" id="PS51294">
    <property type="entry name" value="HTH_MYB"/>
    <property type="match status" value="1"/>
</dbReference>
<comment type="caution">
    <text evidence="6">The sequence shown here is derived from an EMBL/GenBank/DDBJ whole genome shotgun (WGS) entry which is preliminary data.</text>
</comment>
<keyword evidence="2" id="KW-0238">DNA-binding</keyword>
<evidence type="ECO:0000256" key="3">
    <source>
        <dbReference type="ARBA" id="ARBA00023242"/>
    </source>
</evidence>
<sequence length="85" mass="9975">MVRAPCCEKMGLKKGPWTLEEDRLLVSYIEKHGHDNWRALPKQADQSIRDFFQHFSFCGGRITFDRISKEEEDTIIKLHEVLGNK</sequence>
<dbReference type="EMBL" id="JACMSC010000018">
    <property type="protein sequence ID" value="KAG6475950.1"/>
    <property type="molecule type" value="Genomic_DNA"/>
</dbReference>
<evidence type="ECO:0000256" key="1">
    <source>
        <dbReference type="ARBA" id="ARBA00004123"/>
    </source>
</evidence>
<dbReference type="CDD" id="cd00167">
    <property type="entry name" value="SANT"/>
    <property type="match status" value="1"/>
</dbReference>
<reference evidence="6 7" key="1">
    <citation type="submission" date="2020-08" db="EMBL/GenBank/DDBJ databases">
        <title>Plant Genome Project.</title>
        <authorList>
            <person name="Zhang R.-G."/>
        </authorList>
    </citation>
    <scope>NUCLEOTIDE SEQUENCE [LARGE SCALE GENOMIC DNA]</scope>
    <source>
        <tissue evidence="6">Rhizome</tissue>
    </source>
</reference>
<evidence type="ECO:0000313" key="6">
    <source>
        <dbReference type="EMBL" id="KAG6475950.1"/>
    </source>
</evidence>
<evidence type="ECO:0000313" key="7">
    <source>
        <dbReference type="Proteomes" id="UP000734854"/>
    </source>
</evidence>
<evidence type="ECO:0000259" key="4">
    <source>
        <dbReference type="PROSITE" id="PS50090"/>
    </source>
</evidence>
<accession>A0A8J5K8S9</accession>
<keyword evidence="3" id="KW-0539">Nucleus</keyword>
<dbReference type="InterPro" id="IPR009057">
    <property type="entry name" value="Homeodomain-like_sf"/>
</dbReference>
<protein>
    <submittedName>
        <fullName evidence="6">Uncharacterized protein</fullName>
    </submittedName>
</protein>
<dbReference type="SMART" id="SM00717">
    <property type="entry name" value="SANT"/>
    <property type="match status" value="1"/>
</dbReference>
<gene>
    <name evidence="6" type="ORF">ZIOFF_065182</name>
</gene>
<dbReference type="GO" id="GO:0005634">
    <property type="term" value="C:nucleus"/>
    <property type="evidence" value="ECO:0007669"/>
    <property type="project" value="UniProtKB-SubCell"/>
</dbReference>
<keyword evidence="7" id="KW-1185">Reference proteome</keyword>